<comment type="caution">
    <text evidence="2">The sequence shown here is derived from an EMBL/GenBank/DDBJ whole genome shotgun (WGS) entry which is preliminary data.</text>
</comment>
<dbReference type="AlphaFoldDB" id="A0A0P6YIX3"/>
<reference evidence="2 3" key="1">
    <citation type="submission" date="2015-07" db="EMBL/GenBank/DDBJ databases">
        <title>Genome sequence of Levilinea saccharolytica DSM 16555.</title>
        <authorList>
            <person name="Hemp J."/>
            <person name="Ward L.M."/>
            <person name="Pace L.A."/>
            <person name="Fischer W.W."/>
        </authorList>
    </citation>
    <scope>NUCLEOTIDE SEQUENCE [LARGE SCALE GENOMIC DNA]</scope>
    <source>
        <strain evidence="2 3">KIBI-1</strain>
    </source>
</reference>
<name>A0A0P6YIX3_9CHLR</name>
<keyword evidence="1" id="KW-0812">Transmembrane</keyword>
<dbReference type="RefSeq" id="WP_062417833.1">
    <property type="nucleotide sequence ID" value="NZ_DF967974.1"/>
</dbReference>
<dbReference type="EMBL" id="LGCM01000011">
    <property type="protein sequence ID" value="KPL90505.1"/>
    <property type="molecule type" value="Genomic_DNA"/>
</dbReference>
<organism evidence="2 3">
    <name type="scientific">Levilinea saccharolytica</name>
    <dbReference type="NCBI Taxonomy" id="229921"/>
    <lineage>
        <taxon>Bacteria</taxon>
        <taxon>Bacillati</taxon>
        <taxon>Chloroflexota</taxon>
        <taxon>Anaerolineae</taxon>
        <taxon>Anaerolineales</taxon>
        <taxon>Anaerolineaceae</taxon>
        <taxon>Levilinea</taxon>
    </lineage>
</organism>
<sequence>MSEKMKKCRYCGRDIPEEATFCWYCTRELVARPERPDVTRRSSKIPVWVWVLVGLSVVVVIASLLAWL</sequence>
<gene>
    <name evidence="2" type="ORF">ADN01_02530</name>
</gene>
<dbReference type="OrthoDB" id="9815925at2"/>
<protein>
    <recommendedName>
        <fullName evidence="4">Zinc-ribbon domain-containing protein</fullName>
    </recommendedName>
</protein>
<proteinExistence type="predicted"/>
<evidence type="ECO:0008006" key="4">
    <source>
        <dbReference type="Google" id="ProtNLM"/>
    </source>
</evidence>
<evidence type="ECO:0000256" key="1">
    <source>
        <dbReference type="SAM" id="Phobius"/>
    </source>
</evidence>
<accession>A0A0P6YIX3</accession>
<feature type="transmembrane region" description="Helical" evidence="1">
    <location>
        <begin position="45"/>
        <end position="67"/>
    </location>
</feature>
<evidence type="ECO:0000313" key="3">
    <source>
        <dbReference type="Proteomes" id="UP000050501"/>
    </source>
</evidence>
<keyword evidence="1" id="KW-0472">Membrane</keyword>
<keyword evidence="1" id="KW-1133">Transmembrane helix</keyword>
<dbReference type="Proteomes" id="UP000050501">
    <property type="component" value="Unassembled WGS sequence"/>
</dbReference>
<evidence type="ECO:0000313" key="2">
    <source>
        <dbReference type="EMBL" id="KPL90505.1"/>
    </source>
</evidence>
<keyword evidence="3" id="KW-1185">Reference proteome</keyword>